<evidence type="ECO:0000313" key="2">
    <source>
        <dbReference type="Proteomes" id="UP000050525"/>
    </source>
</evidence>
<dbReference type="Proteomes" id="UP000050525">
    <property type="component" value="Unassembled WGS sequence"/>
</dbReference>
<proteinExistence type="predicted"/>
<accession>A0A151MWZ6</accession>
<organism evidence="1 2">
    <name type="scientific">Alligator mississippiensis</name>
    <name type="common">American alligator</name>
    <dbReference type="NCBI Taxonomy" id="8496"/>
    <lineage>
        <taxon>Eukaryota</taxon>
        <taxon>Metazoa</taxon>
        <taxon>Chordata</taxon>
        <taxon>Craniata</taxon>
        <taxon>Vertebrata</taxon>
        <taxon>Euteleostomi</taxon>
        <taxon>Archelosauria</taxon>
        <taxon>Archosauria</taxon>
        <taxon>Crocodylia</taxon>
        <taxon>Alligatoridae</taxon>
        <taxon>Alligatorinae</taxon>
        <taxon>Alligator</taxon>
    </lineage>
</organism>
<reference evidence="1 2" key="1">
    <citation type="journal article" date="2012" name="Genome Biol.">
        <title>Sequencing three crocodilian genomes to illuminate the evolution of archosaurs and amniotes.</title>
        <authorList>
            <person name="St John J.A."/>
            <person name="Braun E.L."/>
            <person name="Isberg S.R."/>
            <person name="Miles L.G."/>
            <person name="Chong A.Y."/>
            <person name="Gongora J."/>
            <person name="Dalzell P."/>
            <person name="Moran C."/>
            <person name="Bed'hom B."/>
            <person name="Abzhanov A."/>
            <person name="Burgess S.C."/>
            <person name="Cooksey A.M."/>
            <person name="Castoe T.A."/>
            <person name="Crawford N.G."/>
            <person name="Densmore L.D."/>
            <person name="Drew J.C."/>
            <person name="Edwards S.V."/>
            <person name="Faircloth B.C."/>
            <person name="Fujita M.K."/>
            <person name="Greenwold M.J."/>
            <person name="Hoffmann F.G."/>
            <person name="Howard J.M."/>
            <person name="Iguchi T."/>
            <person name="Janes D.E."/>
            <person name="Khan S.Y."/>
            <person name="Kohno S."/>
            <person name="de Koning A.J."/>
            <person name="Lance S.L."/>
            <person name="McCarthy F.M."/>
            <person name="McCormack J.E."/>
            <person name="Merchant M.E."/>
            <person name="Peterson D.G."/>
            <person name="Pollock D.D."/>
            <person name="Pourmand N."/>
            <person name="Raney B.J."/>
            <person name="Roessler K.A."/>
            <person name="Sanford J.R."/>
            <person name="Sawyer R.H."/>
            <person name="Schmidt C.J."/>
            <person name="Triplett E.W."/>
            <person name="Tuberville T.D."/>
            <person name="Venegas-Anaya M."/>
            <person name="Howard J.T."/>
            <person name="Jarvis E.D."/>
            <person name="Guillette L.J.Jr."/>
            <person name="Glenn T.C."/>
            <person name="Green R.E."/>
            <person name="Ray D.A."/>
        </authorList>
    </citation>
    <scope>NUCLEOTIDE SEQUENCE [LARGE SCALE GENOMIC DNA]</scope>
    <source>
        <strain evidence="1">KSC_2009_1</strain>
    </source>
</reference>
<evidence type="ECO:0000313" key="1">
    <source>
        <dbReference type="EMBL" id="KYO29022.1"/>
    </source>
</evidence>
<name>A0A151MWZ6_ALLMI</name>
<comment type="caution">
    <text evidence="1">The sequence shown here is derived from an EMBL/GenBank/DDBJ whole genome shotgun (WGS) entry which is preliminary data.</text>
</comment>
<keyword evidence="2" id="KW-1185">Reference proteome</keyword>
<dbReference type="EMBL" id="AKHW03004724">
    <property type="protein sequence ID" value="KYO29022.1"/>
    <property type="molecule type" value="Genomic_DNA"/>
</dbReference>
<gene>
    <name evidence="1" type="ORF">Y1Q_0009834</name>
</gene>
<dbReference type="AlphaFoldDB" id="A0A151MWZ6"/>
<sequence length="144" mass="15611">MPAAALLQQDCLDEEGLLDLVLLETLGNYNLFSSASEDPLIQLSPCTGEKNDQTSRAARKYEKTEQEGSWHWAILCFSKCFQTWAVKLEAATPQDWSQSQVEKDACSAEEAEVGSILACKVLLGAAGSKMQGAPRACAQLHACT</sequence>
<protein>
    <submittedName>
        <fullName evidence="1">Uncharacterized protein</fullName>
    </submittedName>
</protein>